<evidence type="ECO:0000259" key="1">
    <source>
        <dbReference type="Pfam" id="PF02557"/>
    </source>
</evidence>
<dbReference type="Pfam" id="PF02557">
    <property type="entry name" value="VanY"/>
    <property type="match status" value="1"/>
</dbReference>
<dbReference type="Proteomes" id="UP000824633">
    <property type="component" value="Chromosome"/>
</dbReference>
<sequence length="54" mass="6421">MKSNAQKFGFIMRYIIEKESITGCNYKCWHIRCAGIKVAKEIFNKTYGARRIFR</sequence>
<name>A0ABM7T2F3_9CLOT</name>
<dbReference type="EMBL" id="AP024849">
    <property type="protein sequence ID" value="BCZ45094.1"/>
    <property type="molecule type" value="Genomic_DNA"/>
</dbReference>
<feature type="domain" description="D-alanyl-D-alanine carboxypeptidase-like core" evidence="1">
    <location>
        <begin position="1"/>
        <end position="35"/>
    </location>
</feature>
<protein>
    <recommendedName>
        <fullName evidence="1">D-alanyl-D-alanine carboxypeptidase-like core domain-containing protein</fullName>
    </recommendedName>
</protein>
<dbReference type="Gene3D" id="3.30.1380.10">
    <property type="match status" value="1"/>
</dbReference>
<dbReference type="InterPro" id="IPR003709">
    <property type="entry name" value="VanY-like_core_dom"/>
</dbReference>
<evidence type="ECO:0000313" key="3">
    <source>
        <dbReference type="Proteomes" id="UP000824633"/>
    </source>
</evidence>
<reference evidence="3" key="1">
    <citation type="submission" date="2021-07" db="EMBL/GenBank/DDBJ databases">
        <title>Complete genome sequencing of a Clostridium isolate.</title>
        <authorList>
            <person name="Ueki A."/>
            <person name="Tonouchi A."/>
        </authorList>
    </citation>
    <scope>NUCLEOTIDE SEQUENCE [LARGE SCALE GENOMIC DNA]</scope>
    <source>
        <strain evidence="3">C5S11</strain>
    </source>
</reference>
<evidence type="ECO:0000313" key="2">
    <source>
        <dbReference type="EMBL" id="BCZ45094.1"/>
    </source>
</evidence>
<proteinExistence type="predicted"/>
<gene>
    <name evidence="2" type="ORF">psyc5s11_11610</name>
</gene>
<dbReference type="InterPro" id="IPR009045">
    <property type="entry name" value="Zn_M74/Hedgehog-like"/>
</dbReference>
<keyword evidence="3" id="KW-1185">Reference proteome</keyword>
<accession>A0ABM7T2F3</accession>
<organism evidence="2 3">
    <name type="scientific">Clostridium gelidum</name>
    <dbReference type="NCBI Taxonomy" id="704125"/>
    <lineage>
        <taxon>Bacteria</taxon>
        <taxon>Bacillati</taxon>
        <taxon>Bacillota</taxon>
        <taxon>Clostridia</taxon>
        <taxon>Eubacteriales</taxon>
        <taxon>Clostridiaceae</taxon>
        <taxon>Clostridium</taxon>
    </lineage>
</organism>